<name>A0A0M4FJH7_9BACI</name>
<dbReference type="PATRIC" id="fig|1441095.3.peg.1856"/>
<protein>
    <recommendedName>
        <fullName evidence="5">Aminodeoxychorismate lyase</fullName>
    </recommendedName>
</protein>
<proteinExistence type="predicted"/>
<reference evidence="4" key="1">
    <citation type="submission" date="2015-08" db="EMBL/GenBank/DDBJ databases">
        <title>Genome sequencing project for genomic taxonomy and phylogenomics of Bacillus-like bacteria.</title>
        <authorList>
            <person name="Liu B."/>
            <person name="Wang J."/>
            <person name="Zhu Y."/>
            <person name="Liu G."/>
            <person name="Chen Q."/>
            <person name="Chen Z."/>
            <person name="Lan J."/>
            <person name="Che J."/>
            <person name="Ge C."/>
            <person name="Shi H."/>
            <person name="Pan Z."/>
            <person name="Liu X."/>
        </authorList>
    </citation>
    <scope>NUCLEOTIDE SEQUENCE [LARGE SCALE GENOMIC DNA]</scope>
    <source>
        <strain evidence="4">FJAT-4402</strain>
    </source>
</reference>
<feature type="compositionally biased region" description="Basic and acidic residues" evidence="1">
    <location>
        <begin position="74"/>
        <end position="96"/>
    </location>
</feature>
<evidence type="ECO:0008006" key="5">
    <source>
        <dbReference type="Google" id="ProtNLM"/>
    </source>
</evidence>
<evidence type="ECO:0000256" key="1">
    <source>
        <dbReference type="SAM" id="MobiDB-lite"/>
    </source>
</evidence>
<dbReference type="Gene3D" id="3.30.1490.480">
    <property type="entry name" value="Endolytic murein transglycosylase"/>
    <property type="match status" value="1"/>
</dbReference>
<dbReference type="RefSeq" id="WP_053603389.1">
    <property type="nucleotide sequence ID" value="NZ_CP012600.1"/>
</dbReference>
<feature type="region of interest" description="Disordered" evidence="1">
    <location>
        <begin position="74"/>
        <end position="104"/>
    </location>
</feature>
<gene>
    <name evidence="3" type="ORF">AM592_08440</name>
</gene>
<sequence>MTKRGLQAFAGGMILATSVLAGTFYFSPDEKADASKDEAEITENQVKSYLEANKLVSLKRNDYEKLLTSKEEALKQADKAEQEKPAEKETSKKEGNYKLTIQDGMSSADVSNQLEKDGLIPSARDFNDYVIDGGYHTKVRAGDFELKYGMGFKQIVNVLTR</sequence>
<dbReference type="STRING" id="1441095.AM592_08440"/>
<keyword evidence="2" id="KW-0732">Signal</keyword>
<feature type="signal peptide" evidence="2">
    <location>
        <begin position="1"/>
        <end position="21"/>
    </location>
</feature>
<dbReference type="EMBL" id="CP012600">
    <property type="protein sequence ID" value="ALC81629.1"/>
    <property type="molecule type" value="Genomic_DNA"/>
</dbReference>
<evidence type="ECO:0000256" key="2">
    <source>
        <dbReference type="SAM" id="SignalP"/>
    </source>
</evidence>
<evidence type="ECO:0000313" key="4">
    <source>
        <dbReference type="Proteomes" id="UP000067625"/>
    </source>
</evidence>
<accession>A0A0M4FJH7</accession>
<feature type="chain" id="PRO_5039125846" description="Aminodeoxychorismate lyase" evidence="2">
    <location>
        <begin position="22"/>
        <end position="161"/>
    </location>
</feature>
<organism evidence="3 4">
    <name type="scientific">Bacillus gobiensis</name>
    <dbReference type="NCBI Taxonomy" id="1441095"/>
    <lineage>
        <taxon>Bacteria</taxon>
        <taxon>Bacillati</taxon>
        <taxon>Bacillota</taxon>
        <taxon>Bacilli</taxon>
        <taxon>Bacillales</taxon>
        <taxon>Bacillaceae</taxon>
        <taxon>Bacillus</taxon>
    </lineage>
</organism>
<dbReference type="AlphaFoldDB" id="A0A0M4FJH7"/>
<evidence type="ECO:0000313" key="3">
    <source>
        <dbReference type="EMBL" id="ALC81629.1"/>
    </source>
</evidence>
<reference evidence="3 4" key="2">
    <citation type="journal article" date="2016" name="Int. J. Syst. Evol. Microbiol.">
        <title>Bacillus gobiensis sp. nov., isolated from a soil sample.</title>
        <authorList>
            <person name="Liu B."/>
            <person name="Liu G.H."/>
            <person name="Cetin S."/>
            <person name="Schumann P."/>
            <person name="Pan Z.Z."/>
            <person name="Chen Q.Q."/>
        </authorList>
    </citation>
    <scope>NUCLEOTIDE SEQUENCE [LARGE SCALE GENOMIC DNA]</scope>
    <source>
        <strain evidence="3 4">FJAT-4402</strain>
    </source>
</reference>
<dbReference type="OrthoDB" id="2138957at2"/>
<dbReference type="Proteomes" id="UP000067625">
    <property type="component" value="Chromosome"/>
</dbReference>
<keyword evidence="4" id="KW-1185">Reference proteome</keyword>